<dbReference type="InterPro" id="IPR015943">
    <property type="entry name" value="WD40/YVTN_repeat-like_dom_sf"/>
</dbReference>
<evidence type="ECO:0000256" key="3">
    <source>
        <dbReference type="ARBA" id="ARBA00022737"/>
    </source>
</evidence>
<keyword evidence="6" id="KW-1185">Reference proteome</keyword>
<dbReference type="Pfam" id="PF21032">
    <property type="entry name" value="PROPPIN"/>
    <property type="match status" value="1"/>
</dbReference>
<evidence type="ECO:0000313" key="6">
    <source>
        <dbReference type="Proteomes" id="UP001445335"/>
    </source>
</evidence>
<comment type="similarity">
    <text evidence="4">Belongs to the WD repeat PROPPIN family.</text>
</comment>
<dbReference type="SUPFAM" id="SSF50978">
    <property type="entry name" value="WD40 repeat-like"/>
    <property type="match status" value="1"/>
</dbReference>
<reference evidence="5 6" key="1">
    <citation type="journal article" date="2024" name="Nat. Commun.">
        <title>Phylogenomics reveals the evolutionary origins of lichenization in chlorophyte algae.</title>
        <authorList>
            <person name="Puginier C."/>
            <person name="Libourel C."/>
            <person name="Otte J."/>
            <person name="Skaloud P."/>
            <person name="Haon M."/>
            <person name="Grisel S."/>
            <person name="Petersen M."/>
            <person name="Berrin J.G."/>
            <person name="Delaux P.M."/>
            <person name="Dal Grande F."/>
            <person name="Keller J."/>
        </authorList>
    </citation>
    <scope>NUCLEOTIDE SEQUENCE [LARGE SCALE GENOMIC DNA]</scope>
    <source>
        <strain evidence="5 6">SAG 245.80</strain>
    </source>
</reference>
<dbReference type="InterPro" id="IPR048720">
    <property type="entry name" value="PROPPIN"/>
</dbReference>
<comment type="caution">
    <text evidence="5">The sequence shown here is derived from an EMBL/GenBank/DDBJ whole genome shotgun (WGS) entry which is preliminary data.</text>
</comment>
<dbReference type="Gene3D" id="2.130.10.10">
    <property type="entry name" value="YVTN repeat-like/Quinoprotein amine dehydrogenase"/>
    <property type="match status" value="1"/>
</dbReference>
<comment type="subcellular location">
    <subcellularLocation>
        <location evidence="1">Preautophagosomal structure membrane</location>
        <topology evidence="1">Peripheral membrane protein</topology>
    </subcellularLocation>
</comment>
<dbReference type="SMART" id="SM00320">
    <property type="entry name" value="WD40"/>
    <property type="match status" value="2"/>
</dbReference>
<proteinExistence type="inferred from homology"/>
<evidence type="ECO:0000256" key="2">
    <source>
        <dbReference type="ARBA" id="ARBA00022574"/>
    </source>
</evidence>
<dbReference type="EMBL" id="JALJOU010000034">
    <property type="protein sequence ID" value="KAK9834076.1"/>
    <property type="molecule type" value="Genomic_DNA"/>
</dbReference>
<dbReference type="AlphaFoldDB" id="A0AAW1RJR7"/>
<keyword evidence="3" id="KW-0677">Repeat</keyword>
<evidence type="ECO:0000256" key="1">
    <source>
        <dbReference type="ARBA" id="ARBA00004623"/>
    </source>
</evidence>
<name>A0AAW1RJR7_9CHLO</name>
<keyword evidence="2" id="KW-0853">WD repeat</keyword>
<evidence type="ECO:0000313" key="5">
    <source>
        <dbReference type="EMBL" id="KAK9834076.1"/>
    </source>
</evidence>
<dbReference type="Proteomes" id="UP001445335">
    <property type="component" value="Unassembled WGS sequence"/>
</dbReference>
<gene>
    <name evidence="5" type="ORF">WJX81_008372</name>
</gene>
<dbReference type="InterPro" id="IPR001680">
    <property type="entry name" value="WD40_rpt"/>
</dbReference>
<sequence>MPLHNQRSSLGILYLNFNQDARCITIADAKGIKIYSIDTHKVCYAAELGAVSICEQLFCTSLLGWVGAGEQPVLTPRKLTLMNSTTQSVIQELSFPTSVLALQINRKRLVVVLERRVYVHALESLELLETLDTAPNAKGVCALTVCAKPCLLALPSSAASGKLRIHDLLAGGGGSVLSELAAHNLNVVALAWNHDGTLLASASAKGTVLRVHRMPAAAKQTYSFRRGTRPAAIHSLAFSPASVRPALLCAASGRGTVHLYRLEEHERSPAVVAASGILATVIPFGQSVGDSMDLPRCFATLRLPCQAVPAICAIHAASRRSSGDSEDASECSAGDTKEVAVLVATAEGILYEYAVRNLRAPHGPACALEQESFLLRADS</sequence>
<dbReference type="GO" id="GO:0034045">
    <property type="term" value="C:phagophore assembly site membrane"/>
    <property type="evidence" value="ECO:0007669"/>
    <property type="project" value="UniProtKB-SubCell"/>
</dbReference>
<dbReference type="InterPro" id="IPR036322">
    <property type="entry name" value="WD40_repeat_dom_sf"/>
</dbReference>
<organism evidence="5 6">
    <name type="scientific">Elliptochloris bilobata</name>
    <dbReference type="NCBI Taxonomy" id="381761"/>
    <lineage>
        <taxon>Eukaryota</taxon>
        <taxon>Viridiplantae</taxon>
        <taxon>Chlorophyta</taxon>
        <taxon>core chlorophytes</taxon>
        <taxon>Trebouxiophyceae</taxon>
        <taxon>Trebouxiophyceae incertae sedis</taxon>
        <taxon>Elliptochloris clade</taxon>
        <taxon>Elliptochloris</taxon>
    </lineage>
</organism>
<dbReference type="PANTHER" id="PTHR11227">
    <property type="entry name" value="WD-REPEAT PROTEIN INTERACTING WITH PHOSPHOINOSIDES WIPI -RELATED"/>
    <property type="match status" value="1"/>
</dbReference>
<protein>
    <submittedName>
        <fullName evidence="5">Uncharacterized protein</fullName>
    </submittedName>
</protein>
<evidence type="ECO:0000256" key="4">
    <source>
        <dbReference type="ARBA" id="ARBA00025740"/>
    </source>
</evidence>
<accession>A0AAW1RJR7</accession>